<dbReference type="Proteomes" id="UP001164250">
    <property type="component" value="Chromosome 3"/>
</dbReference>
<name>A0ACC1BS60_9ROSI</name>
<evidence type="ECO:0000313" key="2">
    <source>
        <dbReference type="Proteomes" id="UP001164250"/>
    </source>
</evidence>
<proteinExistence type="predicted"/>
<keyword evidence="2" id="KW-1185">Reference proteome</keyword>
<dbReference type="EMBL" id="CM047899">
    <property type="protein sequence ID" value="KAJ0101946.1"/>
    <property type="molecule type" value="Genomic_DNA"/>
</dbReference>
<comment type="caution">
    <text evidence="1">The sequence shown here is derived from an EMBL/GenBank/DDBJ whole genome shotgun (WGS) entry which is preliminary data.</text>
</comment>
<reference evidence="2" key="1">
    <citation type="journal article" date="2023" name="G3 (Bethesda)">
        <title>Genome assembly and association tests identify interacting loci associated with vigor, precocity, and sex in interspecific pistachio rootstocks.</title>
        <authorList>
            <person name="Palmer W."/>
            <person name="Jacygrad E."/>
            <person name="Sagayaradj S."/>
            <person name="Cavanaugh K."/>
            <person name="Han R."/>
            <person name="Bertier L."/>
            <person name="Beede B."/>
            <person name="Kafkas S."/>
            <person name="Golino D."/>
            <person name="Preece J."/>
            <person name="Michelmore R."/>
        </authorList>
    </citation>
    <scope>NUCLEOTIDE SEQUENCE [LARGE SCALE GENOMIC DNA]</scope>
</reference>
<organism evidence="1 2">
    <name type="scientific">Pistacia atlantica</name>
    <dbReference type="NCBI Taxonomy" id="434234"/>
    <lineage>
        <taxon>Eukaryota</taxon>
        <taxon>Viridiplantae</taxon>
        <taxon>Streptophyta</taxon>
        <taxon>Embryophyta</taxon>
        <taxon>Tracheophyta</taxon>
        <taxon>Spermatophyta</taxon>
        <taxon>Magnoliopsida</taxon>
        <taxon>eudicotyledons</taxon>
        <taxon>Gunneridae</taxon>
        <taxon>Pentapetalae</taxon>
        <taxon>rosids</taxon>
        <taxon>malvids</taxon>
        <taxon>Sapindales</taxon>
        <taxon>Anacardiaceae</taxon>
        <taxon>Pistacia</taxon>
    </lineage>
</organism>
<sequence>MAAMTMVSIVYHDWCRVPEYLKNKSREYVKIIFLEKELYFVGSTWELALGPHLSSLNCLEI</sequence>
<accession>A0ACC1BS60</accession>
<evidence type="ECO:0000313" key="1">
    <source>
        <dbReference type="EMBL" id="KAJ0101946.1"/>
    </source>
</evidence>
<gene>
    <name evidence="1" type="ORF">Patl1_05552</name>
</gene>
<protein>
    <submittedName>
        <fullName evidence="1">Uncharacterized protein</fullName>
    </submittedName>
</protein>